<dbReference type="EMBL" id="JASAOG010000078">
    <property type="protein sequence ID" value="KAK0054405.1"/>
    <property type="molecule type" value="Genomic_DNA"/>
</dbReference>
<protein>
    <submittedName>
        <fullName evidence="1">Uncharacterized protein</fullName>
    </submittedName>
</protein>
<proteinExistence type="predicted"/>
<evidence type="ECO:0000313" key="1">
    <source>
        <dbReference type="EMBL" id="KAK0054405.1"/>
    </source>
</evidence>
<dbReference type="AlphaFoldDB" id="A0AAD8BJ02"/>
<accession>A0AAD8BJ02</accession>
<organism evidence="1 2">
    <name type="scientific">Biomphalaria pfeifferi</name>
    <name type="common">Bloodfluke planorb</name>
    <name type="synonym">Freshwater snail</name>
    <dbReference type="NCBI Taxonomy" id="112525"/>
    <lineage>
        <taxon>Eukaryota</taxon>
        <taxon>Metazoa</taxon>
        <taxon>Spiralia</taxon>
        <taxon>Lophotrochozoa</taxon>
        <taxon>Mollusca</taxon>
        <taxon>Gastropoda</taxon>
        <taxon>Heterobranchia</taxon>
        <taxon>Euthyneura</taxon>
        <taxon>Panpulmonata</taxon>
        <taxon>Hygrophila</taxon>
        <taxon>Lymnaeoidea</taxon>
        <taxon>Planorbidae</taxon>
        <taxon>Biomphalaria</taxon>
    </lineage>
</organism>
<comment type="caution">
    <text evidence="1">The sequence shown here is derived from an EMBL/GenBank/DDBJ whole genome shotgun (WGS) entry which is preliminary data.</text>
</comment>
<name>A0AAD8BJ02_BIOPF</name>
<dbReference type="Proteomes" id="UP001233172">
    <property type="component" value="Unassembled WGS sequence"/>
</dbReference>
<gene>
    <name evidence="1" type="ORF">Bpfe_016233</name>
</gene>
<evidence type="ECO:0000313" key="2">
    <source>
        <dbReference type="Proteomes" id="UP001233172"/>
    </source>
</evidence>
<sequence length="53" mass="5942">ISPLLKLSSCPIFLCKRWLRPKHCCHGGYNSCQTTVLLLHSCYCTAATALLLY</sequence>
<feature type="non-terminal residue" evidence="1">
    <location>
        <position position="1"/>
    </location>
</feature>
<reference evidence="1" key="1">
    <citation type="journal article" date="2023" name="PLoS Negl. Trop. Dis.">
        <title>A genome sequence for Biomphalaria pfeifferi, the major vector snail for the human-infecting parasite Schistosoma mansoni.</title>
        <authorList>
            <person name="Bu L."/>
            <person name="Lu L."/>
            <person name="Laidemitt M.R."/>
            <person name="Zhang S.M."/>
            <person name="Mutuku M."/>
            <person name="Mkoji G."/>
            <person name="Steinauer M."/>
            <person name="Loker E.S."/>
        </authorList>
    </citation>
    <scope>NUCLEOTIDE SEQUENCE</scope>
    <source>
        <strain evidence="1">KasaAsao</strain>
    </source>
</reference>
<reference evidence="1" key="2">
    <citation type="submission" date="2023-04" db="EMBL/GenBank/DDBJ databases">
        <authorList>
            <person name="Bu L."/>
            <person name="Lu L."/>
            <person name="Laidemitt M.R."/>
            <person name="Zhang S.M."/>
            <person name="Mutuku M."/>
            <person name="Mkoji G."/>
            <person name="Steinauer M."/>
            <person name="Loker E.S."/>
        </authorList>
    </citation>
    <scope>NUCLEOTIDE SEQUENCE</scope>
    <source>
        <strain evidence="1">KasaAsao</strain>
        <tissue evidence="1">Whole Snail</tissue>
    </source>
</reference>
<keyword evidence="2" id="KW-1185">Reference proteome</keyword>